<gene>
    <name evidence="2" type="ORF">H0H81_003709</name>
</gene>
<dbReference type="InterPro" id="IPR036291">
    <property type="entry name" value="NAD(P)-bd_dom_sf"/>
</dbReference>
<dbReference type="Gene3D" id="3.40.50.720">
    <property type="entry name" value="NAD(P)-binding Rossmann-like Domain"/>
    <property type="match status" value="2"/>
</dbReference>
<dbReference type="PANTHER" id="PTHR48079:SF6">
    <property type="entry name" value="NAD(P)-BINDING DOMAIN-CONTAINING PROTEIN-RELATED"/>
    <property type="match status" value="1"/>
</dbReference>
<dbReference type="PANTHER" id="PTHR48079">
    <property type="entry name" value="PROTEIN YEEZ"/>
    <property type="match status" value="1"/>
</dbReference>
<evidence type="ECO:0000259" key="1">
    <source>
        <dbReference type="Pfam" id="PF13460"/>
    </source>
</evidence>
<sequence>MHGPKTHIFLTGATGYIGGSVLTRLLSHSLSDTFGLTVLVRDPKKAKEFRTLGVKAIVGSNADTALLHQLAVDADVVFACADADDLYASKAILAGLKERFEKTNTLSSLIHTSGTGVLVDDARGMHSTENIYSDLDIAKLETLSPKQPHRNVDLELVSADDQGPLVDLGLQNQHSQQIPRLVSLALQRGQVGYVGLGKNIWPHVHIKDIADLFILIFDQVLAHKPIAHGREGFYFGENGEYVMWDLAKAVAQLLHDRHRINSAMPNAFTEEEMEKYFPNGTMYGTNSRCHADRSRAIGWRPRKSYSDLLASIKGEITN</sequence>
<dbReference type="EMBL" id="JABCKI010000099">
    <property type="protein sequence ID" value="KAG5652771.1"/>
    <property type="molecule type" value="Genomic_DNA"/>
</dbReference>
<dbReference type="GO" id="GO:0005737">
    <property type="term" value="C:cytoplasm"/>
    <property type="evidence" value="ECO:0007669"/>
    <property type="project" value="TreeGrafter"/>
</dbReference>
<dbReference type="AlphaFoldDB" id="A0A9P7KMN4"/>
<dbReference type="InterPro" id="IPR016040">
    <property type="entry name" value="NAD(P)-bd_dom"/>
</dbReference>
<reference evidence="2" key="2">
    <citation type="submission" date="2021-10" db="EMBL/GenBank/DDBJ databases">
        <title>Phylogenomics reveals ancestral predisposition of the termite-cultivated fungus Termitomyces towards a domesticated lifestyle.</title>
        <authorList>
            <person name="Auxier B."/>
            <person name="Grum-Grzhimaylo A."/>
            <person name="Cardenas M.E."/>
            <person name="Lodge J.D."/>
            <person name="Laessoe T."/>
            <person name="Pedersen O."/>
            <person name="Smith M.E."/>
            <person name="Kuyper T.W."/>
            <person name="Franco-Molano E.A."/>
            <person name="Baroni T.J."/>
            <person name="Aanen D.K."/>
        </authorList>
    </citation>
    <scope>NUCLEOTIDE SEQUENCE</scope>
    <source>
        <strain evidence="2">D49</strain>
    </source>
</reference>
<feature type="domain" description="NAD(P)-binding" evidence="1">
    <location>
        <begin position="12"/>
        <end position="86"/>
    </location>
</feature>
<dbReference type="Proteomes" id="UP000717328">
    <property type="component" value="Unassembled WGS sequence"/>
</dbReference>
<proteinExistence type="predicted"/>
<accession>A0A9P7KMN4</accession>
<evidence type="ECO:0000313" key="3">
    <source>
        <dbReference type="Proteomes" id="UP000717328"/>
    </source>
</evidence>
<reference evidence="2" key="1">
    <citation type="submission" date="2021-02" db="EMBL/GenBank/DDBJ databases">
        <authorList>
            <person name="Nieuwenhuis M."/>
            <person name="Van De Peppel L.J.J."/>
        </authorList>
    </citation>
    <scope>NUCLEOTIDE SEQUENCE</scope>
    <source>
        <strain evidence="2">D49</strain>
    </source>
</reference>
<name>A0A9P7KMN4_9AGAR</name>
<dbReference type="SUPFAM" id="SSF51735">
    <property type="entry name" value="NAD(P)-binding Rossmann-fold domains"/>
    <property type="match status" value="1"/>
</dbReference>
<organism evidence="2 3">
    <name type="scientific">Sphagnurus paluster</name>
    <dbReference type="NCBI Taxonomy" id="117069"/>
    <lineage>
        <taxon>Eukaryota</taxon>
        <taxon>Fungi</taxon>
        <taxon>Dikarya</taxon>
        <taxon>Basidiomycota</taxon>
        <taxon>Agaricomycotina</taxon>
        <taxon>Agaricomycetes</taxon>
        <taxon>Agaricomycetidae</taxon>
        <taxon>Agaricales</taxon>
        <taxon>Tricholomatineae</taxon>
        <taxon>Lyophyllaceae</taxon>
        <taxon>Sphagnurus</taxon>
    </lineage>
</organism>
<dbReference type="InterPro" id="IPR051783">
    <property type="entry name" value="NAD(P)-dependent_oxidoreduct"/>
</dbReference>
<comment type="caution">
    <text evidence="2">The sequence shown here is derived from an EMBL/GenBank/DDBJ whole genome shotgun (WGS) entry which is preliminary data.</text>
</comment>
<dbReference type="Pfam" id="PF13460">
    <property type="entry name" value="NAD_binding_10"/>
    <property type="match status" value="1"/>
</dbReference>
<dbReference type="GO" id="GO:0004029">
    <property type="term" value="F:aldehyde dehydrogenase (NAD+) activity"/>
    <property type="evidence" value="ECO:0007669"/>
    <property type="project" value="TreeGrafter"/>
</dbReference>
<keyword evidence="3" id="KW-1185">Reference proteome</keyword>
<dbReference type="OrthoDB" id="10262413at2759"/>
<evidence type="ECO:0000313" key="2">
    <source>
        <dbReference type="EMBL" id="KAG5652771.1"/>
    </source>
</evidence>
<protein>
    <recommendedName>
        <fullName evidence="1">NAD(P)-binding domain-containing protein</fullName>
    </recommendedName>
</protein>